<organism evidence="6 7">
    <name type="scientific">Amborella trichopoda</name>
    <dbReference type="NCBI Taxonomy" id="13333"/>
    <lineage>
        <taxon>Eukaryota</taxon>
        <taxon>Viridiplantae</taxon>
        <taxon>Streptophyta</taxon>
        <taxon>Embryophyta</taxon>
        <taxon>Tracheophyta</taxon>
        <taxon>Spermatophyta</taxon>
        <taxon>Magnoliopsida</taxon>
        <taxon>Amborellales</taxon>
        <taxon>Amborellaceae</taxon>
        <taxon>Amborella</taxon>
    </lineage>
</organism>
<feature type="domain" description="Gamma-glutamylcyclotransferase AIG2-like" evidence="5">
    <location>
        <begin position="8"/>
        <end position="119"/>
    </location>
</feature>
<proteinExistence type="inferred from homology"/>
<dbReference type="HOGENOM" id="CLU_083466_0_1_1"/>
<comment type="function">
    <text evidence="1">Putative gamma-glutamylcyclotransferase.</text>
</comment>
<dbReference type="OrthoDB" id="113620at2759"/>
<dbReference type="OMA" id="CGPYNVP"/>
<evidence type="ECO:0000256" key="4">
    <source>
        <dbReference type="RuleBase" id="RU367036"/>
    </source>
</evidence>
<reference evidence="7" key="1">
    <citation type="journal article" date="2013" name="Science">
        <title>The Amborella genome and the evolution of flowering plants.</title>
        <authorList>
            <consortium name="Amborella Genome Project"/>
        </authorList>
    </citation>
    <scope>NUCLEOTIDE SEQUENCE [LARGE SCALE GENOMIC DNA]</scope>
</reference>
<dbReference type="Proteomes" id="UP000017836">
    <property type="component" value="Unassembled WGS sequence"/>
</dbReference>
<evidence type="ECO:0000256" key="2">
    <source>
        <dbReference type="ARBA" id="ARBA00008861"/>
    </source>
</evidence>
<dbReference type="KEGG" id="atr:18429232"/>
<evidence type="ECO:0000259" key="5">
    <source>
        <dbReference type="Pfam" id="PF06094"/>
    </source>
</evidence>
<keyword evidence="7" id="KW-1185">Reference proteome</keyword>
<accession>W1P2I7</accession>
<dbReference type="InterPro" id="IPR013024">
    <property type="entry name" value="GGCT-like"/>
</dbReference>
<dbReference type="AlphaFoldDB" id="W1P2I7"/>
<evidence type="ECO:0000313" key="6">
    <source>
        <dbReference type="EMBL" id="ERN01155.1"/>
    </source>
</evidence>
<gene>
    <name evidence="6" type="ORF">AMTR_s00002p00218040</name>
</gene>
<name>W1P2I7_AMBTC</name>
<dbReference type="Gene3D" id="3.10.490.10">
    <property type="entry name" value="Gamma-glutamyl cyclotransferase-like"/>
    <property type="match status" value="1"/>
</dbReference>
<comment type="similarity">
    <text evidence="2 4">Belongs to the gamma-glutamylcyclotransferase family.</text>
</comment>
<protein>
    <recommendedName>
        <fullName evidence="4">Gamma-glutamylcyclotransferase family protein</fullName>
    </recommendedName>
</protein>
<dbReference type="InterPro" id="IPR039126">
    <property type="entry name" value="GGACT"/>
</dbReference>
<dbReference type="InterPro" id="IPR009288">
    <property type="entry name" value="AIG2-like_dom"/>
</dbReference>
<dbReference type="Gramene" id="ERN01155">
    <property type="protein sequence ID" value="ERN01155"/>
    <property type="gene ID" value="AMTR_s00002p00218040"/>
</dbReference>
<dbReference type="GO" id="GO:0005829">
    <property type="term" value="C:cytosol"/>
    <property type="evidence" value="ECO:0000318"/>
    <property type="project" value="GO_Central"/>
</dbReference>
<feature type="active site" description="Proton acceptor" evidence="3">
    <location>
        <position position="86"/>
    </location>
</feature>
<dbReference type="PANTHER" id="PTHR12510">
    <property type="entry name" value="TROPONIN C-AKIN-1 PROTEIN"/>
    <property type="match status" value="1"/>
</dbReference>
<evidence type="ECO:0000256" key="1">
    <source>
        <dbReference type="ARBA" id="ARBA00002782"/>
    </source>
</evidence>
<dbReference type="Pfam" id="PF06094">
    <property type="entry name" value="GGACT"/>
    <property type="match status" value="1"/>
</dbReference>
<dbReference type="InterPro" id="IPR036568">
    <property type="entry name" value="GGCT-like_sf"/>
</dbReference>
<evidence type="ECO:0000256" key="3">
    <source>
        <dbReference type="PIRSR" id="PIRSR639126-1"/>
    </source>
</evidence>
<dbReference type="STRING" id="13333.W1P2I7"/>
<dbReference type="PANTHER" id="PTHR12510:SF4">
    <property type="entry name" value="GAMMA-GLUTAMYLAMINECYCLOTRANSFERASE"/>
    <property type="match status" value="1"/>
</dbReference>
<dbReference type="EMBL" id="KI394767">
    <property type="protein sequence ID" value="ERN01155.1"/>
    <property type="molecule type" value="Genomic_DNA"/>
</dbReference>
<dbReference type="eggNOG" id="KOG4450">
    <property type="taxonomic scope" value="Eukaryota"/>
</dbReference>
<dbReference type="GO" id="GO:0061929">
    <property type="term" value="F:gamma-glutamylaminecyclotransferase activity"/>
    <property type="evidence" value="ECO:0007669"/>
    <property type="project" value="InterPro"/>
</dbReference>
<dbReference type="CDD" id="cd06661">
    <property type="entry name" value="GGCT_like"/>
    <property type="match status" value="1"/>
</dbReference>
<evidence type="ECO:0000313" key="7">
    <source>
        <dbReference type="Proteomes" id="UP000017836"/>
    </source>
</evidence>
<sequence>MGAVKTLIFTYGTLKRGFGNHWLVDELTKRGDVEYRGVCQTAEKYPLVCGPYNVPFLINEPGHGHRIYGELYAVSEYGLGRMDELEGTGRGHYVRRPVLLRSGSEPEVEVRAEAYFADESYGGELWRRWGRVGLPLYSESEAEGYVRRGARPQGVTFLEAVHAFIKEEAGVH</sequence>
<dbReference type="SUPFAM" id="SSF110857">
    <property type="entry name" value="Gamma-glutamyl cyclotransferase-like"/>
    <property type="match status" value="1"/>
</dbReference>